<keyword evidence="3" id="KW-1185">Reference proteome</keyword>
<evidence type="ECO:0000313" key="3">
    <source>
        <dbReference type="Proteomes" id="UP000663193"/>
    </source>
</evidence>
<dbReference type="VEuPathDB" id="FungiDB:JI435_303600"/>
<evidence type="ECO:0000313" key="2">
    <source>
        <dbReference type="EMBL" id="QRD02155.1"/>
    </source>
</evidence>
<organism evidence="2 3">
    <name type="scientific">Phaeosphaeria nodorum (strain SN15 / ATCC MYA-4574 / FGSC 10173)</name>
    <name type="common">Glume blotch fungus</name>
    <name type="synonym">Parastagonospora nodorum</name>
    <dbReference type="NCBI Taxonomy" id="321614"/>
    <lineage>
        <taxon>Eukaryota</taxon>
        <taxon>Fungi</taxon>
        <taxon>Dikarya</taxon>
        <taxon>Ascomycota</taxon>
        <taxon>Pezizomycotina</taxon>
        <taxon>Dothideomycetes</taxon>
        <taxon>Pleosporomycetidae</taxon>
        <taxon>Pleosporales</taxon>
        <taxon>Pleosporineae</taxon>
        <taxon>Phaeosphaeriaceae</taxon>
        <taxon>Parastagonospora</taxon>
    </lineage>
</organism>
<evidence type="ECO:0000256" key="1">
    <source>
        <dbReference type="SAM" id="SignalP"/>
    </source>
</evidence>
<reference evidence="3" key="1">
    <citation type="journal article" date="2021" name="BMC Genomics">
        <title>Chromosome-level genome assembly and manually-curated proteome of model necrotroph Parastagonospora nodorum Sn15 reveals a genome-wide trove of candidate effector homologs, and redundancy of virulence-related functions within an accessory chromosome.</title>
        <authorList>
            <person name="Bertazzoni S."/>
            <person name="Jones D.A.B."/>
            <person name="Phan H.T."/>
            <person name="Tan K.-C."/>
            <person name="Hane J.K."/>
        </authorList>
    </citation>
    <scope>NUCLEOTIDE SEQUENCE [LARGE SCALE GENOMIC DNA]</scope>
    <source>
        <strain evidence="3">SN15 / ATCC MYA-4574 / FGSC 10173)</strain>
    </source>
</reference>
<keyword evidence="1" id="KW-0732">Signal</keyword>
<dbReference type="Proteomes" id="UP000663193">
    <property type="component" value="Chromosome 13"/>
</dbReference>
<dbReference type="AlphaFoldDB" id="A0A7U2FFM3"/>
<protein>
    <recommendedName>
        <fullName evidence="4">Secreted protein</fullName>
    </recommendedName>
</protein>
<evidence type="ECO:0008006" key="4">
    <source>
        <dbReference type="Google" id="ProtNLM"/>
    </source>
</evidence>
<sequence length="88" mass="9810">MFWNLYTPSYTRWAALQRLALLSLLPCPFQHGVEDVEAAAGMIHRRSTGLSLETDHTFVEMQPHTTLLLYFDSSMTSPAVPVGARDGS</sequence>
<dbReference type="EMBL" id="CP069035">
    <property type="protein sequence ID" value="QRD02155.1"/>
    <property type="molecule type" value="Genomic_DNA"/>
</dbReference>
<proteinExistence type="predicted"/>
<feature type="chain" id="PRO_5031142513" description="Secreted protein" evidence="1">
    <location>
        <begin position="33"/>
        <end position="88"/>
    </location>
</feature>
<name>A0A7U2FFM3_PHANO</name>
<feature type="signal peptide" evidence="1">
    <location>
        <begin position="1"/>
        <end position="32"/>
    </location>
</feature>
<gene>
    <name evidence="2" type="ORF">JI435_303600</name>
</gene>
<accession>A0A7U2FFM3</accession>